<dbReference type="PIRSF" id="PIRSF006806">
    <property type="entry name" value="FTHF_cligase"/>
    <property type="match status" value="1"/>
</dbReference>
<evidence type="ECO:0000313" key="6">
    <source>
        <dbReference type="EMBL" id="KRN34269.1"/>
    </source>
</evidence>
<name>A0A0R2GBT2_9LACO</name>
<dbReference type="PANTHER" id="PTHR23407">
    <property type="entry name" value="ATPASE INHIBITOR/5-FORMYLTETRAHYDROFOLATE CYCLO-LIGASE"/>
    <property type="match status" value="1"/>
</dbReference>
<dbReference type="InterPro" id="IPR024185">
    <property type="entry name" value="FTHF_cligase-like_sf"/>
</dbReference>
<organism evidence="6 7">
    <name type="scientific">Liquorilactobacillus mali</name>
    <dbReference type="NCBI Taxonomy" id="1618"/>
    <lineage>
        <taxon>Bacteria</taxon>
        <taxon>Bacillati</taxon>
        <taxon>Bacillota</taxon>
        <taxon>Bacilli</taxon>
        <taxon>Lactobacillales</taxon>
        <taxon>Lactobacillaceae</taxon>
        <taxon>Liquorilactobacillus</taxon>
    </lineage>
</organism>
<dbReference type="EMBL" id="JQAR01000001">
    <property type="protein sequence ID" value="KRN34269.1"/>
    <property type="molecule type" value="Genomic_DNA"/>
</dbReference>
<dbReference type="GO" id="GO:0005524">
    <property type="term" value="F:ATP binding"/>
    <property type="evidence" value="ECO:0007669"/>
    <property type="project" value="UniProtKB-KW"/>
</dbReference>
<dbReference type="STRING" id="1618.IV36_GL000065"/>
<dbReference type="InterPro" id="IPR002698">
    <property type="entry name" value="FTHF_cligase"/>
</dbReference>
<dbReference type="PATRIC" id="fig|1618.3.peg.66"/>
<dbReference type="RefSeq" id="WP_056990192.1">
    <property type="nucleotide sequence ID" value="NZ_JATAAJ010000001.1"/>
</dbReference>
<dbReference type="AlphaFoldDB" id="A0A0R2GBT2"/>
<keyword evidence="3 5" id="KW-0067">ATP-binding</keyword>
<dbReference type="GO" id="GO:0009396">
    <property type="term" value="P:folic acid-containing compound biosynthetic process"/>
    <property type="evidence" value="ECO:0007669"/>
    <property type="project" value="TreeGrafter"/>
</dbReference>
<dbReference type="EC" id="6.3.3.2" evidence="5"/>
<protein>
    <recommendedName>
        <fullName evidence="5">5-formyltetrahydrofolate cyclo-ligase</fullName>
        <ecNumber evidence="5">6.3.3.2</ecNumber>
    </recommendedName>
</protein>
<dbReference type="InterPro" id="IPR037171">
    <property type="entry name" value="NagB/RpiA_transferase-like"/>
</dbReference>
<feature type="binding site" evidence="4">
    <location>
        <position position="52"/>
    </location>
    <ligand>
        <name>substrate</name>
    </ligand>
</feature>
<dbReference type="PANTHER" id="PTHR23407:SF1">
    <property type="entry name" value="5-FORMYLTETRAHYDROFOLATE CYCLO-LIGASE"/>
    <property type="match status" value="1"/>
</dbReference>
<dbReference type="NCBIfam" id="TIGR02727">
    <property type="entry name" value="MTHFS_bact"/>
    <property type="match status" value="1"/>
</dbReference>
<evidence type="ECO:0000313" key="7">
    <source>
        <dbReference type="Proteomes" id="UP000051727"/>
    </source>
</evidence>
<comment type="cofactor">
    <cofactor evidence="5">
        <name>Mg(2+)</name>
        <dbReference type="ChEBI" id="CHEBI:18420"/>
    </cofactor>
</comment>
<evidence type="ECO:0000256" key="4">
    <source>
        <dbReference type="PIRSR" id="PIRSR006806-1"/>
    </source>
</evidence>
<comment type="similarity">
    <text evidence="1 5">Belongs to the 5-formyltetrahydrofolate cyclo-ligase family.</text>
</comment>
<evidence type="ECO:0000256" key="3">
    <source>
        <dbReference type="ARBA" id="ARBA00022840"/>
    </source>
</evidence>
<feature type="binding site" evidence="4">
    <location>
        <position position="57"/>
    </location>
    <ligand>
        <name>substrate</name>
    </ligand>
</feature>
<dbReference type="Pfam" id="PF01812">
    <property type="entry name" value="5-FTHF_cyc-lig"/>
    <property type="match status" value="1"/>
</dbReference>
<evidence type="ECO:0000256" key="2">
    <source>
        <dbReference type="ARBA" id="ARBA00022741"/>
    </source>
</evidence>
<dbReference type="GO" id="GO:0035999">
    <property type="term" value="P:tetrahydrofolate interconversion"/>
    <property type="evidence" value="ECO:0007669"/>
    <property type="project" value="TreeGrafter"/>
</dbReference>
<dbReference type="Proteomes" id="UP000051727">
    <property type="component" value="Unassembled WGS sequence"/>
</dbReference>
<comment type="caution">
    <text evidence="6">The sequence shown here is derived from an EMBL/GenBank/DDBJ whole genome shotgun (WGS) entry which is preliminary data.</text>
</comment>
<keyword evidence="2 5" id="KW-0547">Nucleotide-binding</keyword>
<accession>A0A0R2GBT2</accession>
<evidence type="ECO:0000256" key="1">
    <source>
        <dbReference type="ARBA" id="ARBA00010638"/>
    </source>
</evidence>
<sequence>MMKEKILFRRKQLAIFEERKHEWEKELEELLLYRKLFNSSEWINADMVGMTLSLPSEIDTKPIILQAWLESKQVCVPLTLPQRKMNFKLLTKTTRVAKNKFGILEPEKTSTEIDKKQIDLIIVPGLAFSSRGERLGFGGGYFDRFLADYEGKTISLAEKPRYFEKSVWPIEETDVLIKKILTL</sequence>
<dbReference type="OrthoDB" id="9801938at2"/>
<dbReference type="GO" id="GO:0046872">
    <property type="term" value="F:metal ion binding"/>
    <property type="evidence" value="ECO:0007669"/>
    <property type="project" value="UniProtKB-KW"/>
</dbReference>
<keyword evidence="6" id="KW-0436">Ligase</keyword>
<evidence type="ECO:0000256" key="5">
    <source>
        <dbReference type="RuleBase" id="RU361279"/>
    </source>
</evidence>
<dbReference type="SUPFAM" id="SSF100950">
    <property type="entry name" value="NagB/RpiA/CoA transferase-like"/>
    <property type="match status" value="1"/>
</dbReference>
<keyword evidence="5" id="KW-0460">Magnesium</keyword>
<reference evidence="6 7" key="1">
    <citation type="journal article" date="2015" name="Genome Announc.">
        <title>Expanding the biotechnology potential of lactobacilli through comparative genomics of 213 strains and associated genera.</title>
        <authorList>
            <person name="Sun Z."/>
            <person name="Harris H.M."/>
            <person name="McCann A."/>
            <person name="Guo C."/>
            <person name="Argimon S."/>
            <person name="Zhang W."/>
            <person name="Yang X."/>
            <person name="Jeffery I.B."/>
            <person name="Cooney J.C."/>
            <person name="Kagawa T.F."/>
            <person name="Liu W."/>
            <person name="Song Y."/>
            <person name="Salvetti E."/>
            <person name="Wrobel A."/>
            <person name="Rasinkangas P."/>
            <person name="Parkhill J."/>
            <person name="Rea M.C."/>
            <person name="O'Sullivan O."/>
            <person name="Ritari J."/>
            <person name="Douillard F.P."/>
            <person name="Paul Ross R."/>
            <person name="Yang R."/>
            <person name="Briner A.E."/>
            <person name="Felis G.E."/>
            <person name="de Vos W.M."/>
            <person name="Barrangou R."/>
            <person name="Klaenhammer T.R."/>
            <person name="Caufield P.W."/>
            <person name="Cui Y."/>
            <person name="Zhang H."/>
            <person name="O'Toole P.W."/>
        </authorList>
    </citation>
    <scope>NUCLEOTIDE SEQUENCE [LARGE SCALE GENOMIC DNA]</scope>
    <source>
        <strain evidence="6 7">ATCC 27304</strain>
    </source>
</reference>
<proteinExistence type="inferred from homology"/>
<dbReference type="GO" id="GO:0030272">
    <property type="term" value="F:5-formyltetrahydrofolate cyclo-ligase activity"/>
    <property type="evidence" value="ECO:0007669"/>
    <property type="project" value="UniProtKB-EC"/>
</dbReference>
<gene>
    <name evidence="6" type="ORF">IV36_GL000065</name>
</gene>
<keyword evidence="5" id="KW-0479">Metal-binding</keyword>
<dbReference type="Gene3D" id="3.40.50.10420">
    <property type="entry name" value="NagB/RpiA/CoA transferase-like"/>
    <property type="match status" value="1"/>
</dbReference>
<comment type="catalytic activity">
    <reaction evidence="5">
        <text>(6S)-5-formyl-5,6,7,8-tetrahydrofolate + ATP = (6R)-5,10-methenyltetrahydrofolate + ADP + phosphate</text>
        <dbReference type="Rhea" id="RHEA:10488"/>
        <dbReference type="ChEBI" id="CHEBI:30616"/>
        <dbReference type="ChEBI" id="CHEBI:43474"/>
        <dbReference type="ChEBI" id="CHEBI:57455"/>
        <dbReference type="ChEBI" id="CHEBI:57457"/>
        <dbReference type="ChEBI" id="CHEBI:456216"/>
        <dbReference type="EC" id="6.3.3.2"/>
    </reaction>
</comment>